<dbReference type="EMBL" id="CP009438">
    <property type="protein sequence ID" value="AIR96086.1"/>
    <property type="molecule type" value="Genomic_DNA"/>
</dbReference>
<gene>
    <name evidence="2" type="ORF">SGLAU_00290</name>
</gene>
<feature type="compositionally biased region" description="Basic residues" evidence="1">
    <location>
        <begin position="64"/>
        <end position="90"/>
    </location>
</feature>
<organism evidence="2 3">
    <name type="scientific">Streptomyces glaucescens</name>
    <dbReference type="NCBI Taxonomy" id="1907"/>
    <lineage>
        <taxon>Bacteria</taxon>
        <taxon>Bacillati</taxon>
        <taxon>Actinomycetota</taxon>
        <taxon>Actinomycetes</taxon>
        <taxon>Kitasatosporales</taxon>
        <taxon>Streptomycetaceae</taxon>
        <taxon>Streptomyces</taxon>
    </lineage>
</organism>
<evidence type="ECO:0000313" key="3">
    <source>
        <dbReference type="Proteomes" id="UP000029482"/>
    </source>
</evidence>
<sequence length="435" mass="47441">MWRSARFTTGAATQGRRGCPGPEGSDRGSRVVLWRFRLRRRGLRAGARGCATGPGKRTVLLRRPWRSHCRRPARRPGVRRRRQPRPRHRPQVPDDSLSGAGDGRGQAKIVTWPLGVGCGAVADIEDQQATLARGRHNSGSQLLQRHLLARTEQDRGLVRSEHRVPTVCGHPDHVLVVLLVGGQETGPAHLVRGYDIAPNAGVWEHQCQNLGLDPREGSLATPHLNRSYRPVRQRMARADVRRPPPGPRPGSASLAGQCGFGMPSLLMCARCQIPFQLNGVSGTNRCRWPHGHGASTHAHPRHNSTQPCPVELSTRGPSSPQAGQPGRSAPSRSAFCRRTYSDSRSDGWRNGSSNHARSGLSHQLRSHHGRGFGTIRRPACFSARRCTAYSSARTSHSTRASCSSSTARASASGSASSRRGIAALSVRWWYVARSP</sequence>
<feature type="region of interest" description="Disordered" evidence="1">
    <location>
        <begin position="235"/>
        <end position="255"/>
    </location>
</feature>
<dbReference type="HOGENOM" id="CLU_629912_0_0_11"/>
<reference evidence="3" key="1">
    <citation type="journal article" date="2015" name="J. Biotechnol.">
        <title>Complete genome sequence of the actinobacterium Streptomyces glaucescens GLA.O (DSM 40922) consisting of a linear chromosome and one linear plasmid.</title>
        <authorList>
            <person name="Ortseifen V."/>
            <person name="Winkler A."/>
            <person name="Albersmeier A."/>
            <person name="Wendler S."/>
            <person name="Puhler A."/>
            <person name="Kalinowski J."/>
            <person name="Ruckert C."/>
        </authorList>
    </citation>
    <scope>NUCLEOTIDE SEQUENCE [LARGE SCALE GENOMIC DNA]</scope>
    <source>
        <strain evidence="3">DSM 40922 / GLA O</strain>
    </source>
</reference>
<feature type="region of interest" description="Disordered" evidence="1">
    <location>
        <begin position="64"/>
        <end position="104"/>
    </location>
</feature>
<protein>
    <submittedName>
        <fullName evidence="2">Uncharacterized protein</fullName>
    </submittedName>
</protein>
<feature type="compositionally biased region" description="Polar residues" evidence="1">
    <location>
        <begin position="350"/>
        <end position="363"/>
    </location>
</feature>
<dbReference type="Proteomes" id="UP000029482">
    <property type="component" value="Chromosome"/>
</dbReference>
<evidence type="ECO:0000313" key="2">
    <source>
        <dbReference type="EMBL" id="AIR96086.1"/>
    </source>
</evidence>
<feature type="region of interest" description="Disordered" evidence="1">
    <location>
        <begin position="1"/>
        <end position="27"/>
    </location>
</feature>
<dbReference type="AlphaFoldDB" id="A0A089X2T3"/>
<feature type="region of interest" description="Disordered" evidence="1">
    <location>
        <begin position="397"/>
        <end position="416"/>
    </location>
</feature>
<accession>A0A089X2T3</accession>
<proteinExistence type="predicted"/>
<evidence type="ECO:0000256" key="1">
    <source>
        <dbReference type="SAM" id="MobiDB-lite"/>
    </source>
</evidence>
<name>A0A089X2T3_STRGA</name>
<feature type="region of interest" description="Disordered" evidence="1">
    <location>
        <begin position="292"/>
        <end position="370"/>
    </location>
</feature>
<keyword evidence="3" id="KW-1185">Reference proteome</keyword>
<feature type="compositionally biased region" description="Polar residues" evidence="1">
    <location>
        <begin position="1"/>
        <end position="12"/>
    </location>
</feature>
<dbReference type="KEGG" id="sgu:SGLAU_00290"/>